<keyword evidence="3" id="KW-1185">Reference proteome</keyword>
<dbReference type="PANTHER" id="PTHR47197">
    <property type="entry name" value="PROTEIN NIRF"/>
    <property type="match status" value="1"/>
</dbReference>
<protein>
    <submittedName>
        <fullName evidence="2">YncE family protein</fullName>
    </submittedName>
</protein>
<evidence type="ECO:0000313" key="2">
    <source>
        <dbReference type="EMBL" id="GAA3172671.1"/>
    </source>
</evidence>
<gene>
    <name evidence="2" type="ORF">GCM10010531_27720</name>
</gene>
<dbReference type="Gene3D" id="2.130.10.10">
    <property type="entry name" value="YVTN repeat-like/Quinoprotein amine dehydrogenase"/>
    <property type="match status" value="2"/>
</dbReference>
<organism evidence="2 3">
    <name type="scientific">Blastococcus jejuensis</name>
    <dbReference type="NCBI Taxonomy" id="351224"/>
    <lineage>
        <taxon>Bacteria</taxon>
        <taxon>Bacillati</taxon>
        <taxon>Actinomycetota</taxon>
        <taxon>Actinomycetes</taxon>
        <taxon>Geodermatophilales</taxon>
        <taxon>Geodermatophilaceae</taxon>
        <taxon>Blastococcus</taxon>
    </lineage>
</organism>
<reference evidence="3" key="1">
    <citation type="journal article" date="2019" name="Int. J. Syst. Evol. Microbiol.">
        <title>The Global Catalogue of Microorganisms (GCM) 10K type strain sequencing project: providing services to taxonomists for standard genome sequencing and annotation.</title>
        <authorList>
            <consortium name="The Broad Institute Genomics Platform"/>
            <consortium name="The Broad Institute Genome Sequencing Center for Infectious Disease"/>
            <person name="Wu L."/>
            <person name="Ma J."/>
        </authorList>
    </citation>
    <scope>NUCLEOTIDE SEQUENCE [LARGE SCALE GENOMIC DNA]</scope>
    <source>
        <strain evidence="3">JCM 15614</strain>
    </source>
</reference>
<dbReference type="Proteomes" id="UP001499924">
    <property type="component" value="Unassembled WGS sequence"/>
</dbReference>
<keyword evidence="1" id="KW-0732">Signal</keyword>
<dbReference type="InterPro" id="IPR015943">
    <property type="entry name" value="WD40/YVTN_repeat-like_dom_sf"/>
</dbReference>
<comment type="caution">
    <text evidence="2">The sequence shown here is derived from an EMBL/GenBank/DDBJ whole genome shotgun (WGS) entry which is preliminary data.</text>
</comment>
<accession>A0ABP6PAB6</accession>
<dbReference type="EMBL" id="BAAAVV010000006">
    <property type="protein sequence ID" value="GAA3172671.1"/>
    <property type="molecule type" value="Genomic_DNA"/>
</dbReference>
<dbReference type="SUPFAM" id="SSF50974">
    <property type="entry name" value="Nitrous oxide reductase, N-terminal domain"/>
    <property type="match status" value="1"/>
</dbReference>
<feature type="chain" id="PRO_5045986772" evidence="1">
    <location>
        <begin position="25"/>
        <end position="437"/>
    </location>
</feature>
<dbReference type="InterPro" id="IPR011045">
    <property type="entry name" value="N2O_reductase_N"/>
</dbReference>
<sequence>MRRTAAVALATALAATGVTVTASAAQGDAGGAAGGRPSAAPSERLRDVMFVGNNWAGTATVVDAGTYRPITTIDTIPDRAERMAEILSNPDKLAFYLAIQQGVGEGHDQYTDDMFTTPDGRMVAVSRPSFADVVGIDLASGAIVWRFPMEGYRADHMGVSPDGTRLLVSDSTANKVHELDIRTGEKLREFASGDTPHENNYTRDGERIFHASIGTVYTPLDRPEFDTTKGERVFQIVDNDTMQVEARWDMGAELAEAGYPDMSSAVRPMAVAPDERFVYLQVSFFHGFVEFDTQAPDADGATTYEGEPAVGAVRRVVPLPDRTDGLPREQYVLDSAHHGLAMDAAGTTLCAAGTMSDYAAIVDRETLAFDIVDVGAKPYWATNGPDGDECWMSVSGEDEVVVIDYATAQPVATVPVGDHPQRVREGVVARDVLRAWK</sequence>
<proteinExistence type="predicted"/>
<evidence type="ECO:0000256" key="1">
    <source>
        <dbReference type="SAM" id="SignalP"/>
    </source>
</evidence>
<dbReference type="PANTHER" id="PTHR47197:SF3">
    <property type="entry name" value="DIHYDRO-HEME D1 DEHYDROGENASE"/>
    <property type="match status" value="1"/>
</dbReference>
<name>A0ABP6PAB6_9ACTN</name>
<dbReference type="RefSeq" id="WP_344689518.1">
    <property type="nucleotide sequence ID" value="NZ_BAAAVV010000006.1"/>
</dbReference>
<feature type="signal peptide" evidence="1">
    <location>
        <begin position="1"/>
        <end position="24"/>
    </location>
</feature>
<dbReference type="InterPro" id="IPR051200">
    <property type="entry name" value="Host-pathogen_enzymatic-act"/>
</dbReference>
<evidence type="ECO:0000313" key="3">
    <source>
        <dbReference type="Proteomes" id="UP001499924"/>
    </source>
</evidence>